<gene>
    <name evidence="2" type="ORF">EC9_03760</name>
</gene>
<keyword evidence="1" id="KW-0472">Membrane</keyword>
<sequence>MEDQDDDKFAEMANASHEQSFLSELVEFLRFNKKWWLAPILVALLLLGALLLLSGTAAAPFIYTLF</sequence>
<reference evidence="2 3" key="1">
    <citation type="submission" date="2019-02" db="EMBL/GenBank/DDBJ databases">
        <title>Deep-cultivation of Planctomycetes and their phenomic and genomic characterization uncovers novel biology.</title>
        <authorList>
            <person name="Wiegand S."/>
            <person name="Jogler M."/>
            <person name="Boedeker C."/>
            <person name="Pinto D."/>
            <person name="Vollmers J."/>
            <person name="Rivas-Marin E."/>
            <person name="Kohn T."/>
            <person name="Peeters S.H."/>
            <person name="Heuer A."/>
            <person name="Rast P."/>
            <person name="Oberbeckmann S."/>
            <person name="Bunk B."/>
            <person name="Jeske O."/>
            <person name="Meyerdierks A."/>
            <person name="Storesund J.E."/>
            <person name="Kallscheuer N."/>
            <person name="Luecker S."/>
            <person name="Lage O.M."/>
            <person name="Pohl T."/>
            <person name="Merkel B.J."/>
            <person name="Hornburger P."/>
            <person name="Mueller R.-W."/>
            <person name="Bruemmer F."/>
            <person name="Labrenz M."/>
            <person name="Spormann A.M."/>
            <person name="Op den Camp H."/>
            <person name="Overmann J."/>
            <person name="Amann R."/>
            <person name="Jetten M.S.M."/>
            <person name="Mascher T."/>
            <person name="Medema M.H."/>
            <person name="Devos D.P."/>
            <person name="Kaster A.-K."/>
            <person name="Ovreas L."/>
            <person name="Rohde M."/>
            <person name="Galperin M.Y."/>
            <person name="Jogler C."/>
        </authorList>
    </citation>
    <scope>NUCLEOTIDE SEQUENCE [LARGE SCALE GENOMIC DNA]</scope>
    <source>
        <strain evidence="2 3">EC9</strain>
    </source>
</reference>
<evidence type="ECO:0000256" key="1">
    <source>
        <dbReference type="SAM" id="Phobius"/>
    </source>
</evidence>
<protein>
    <submittedName>
        <fullName evidence="2">Uncharacterized protein</fullName>
    </submittedName>
</protein>
<proteinExistence type="predicted"/>
<organism evidence="2 3">
    <name type="scientific">Rosistilla ulvae</name>
    <dbReference type="NCBI Taxonomy" id="1930277"/>
    <lineage>
        <taxon>Bacteria</taxon>
        <taxon>Pseudomonadati</taxon>
        <taxon>Planctomycetota</taxon>
        <taxon>Planctomycetia</taxon>
        <taxon>Pirellulales</taxon>
        <taxon>Pirellulaceae</taxon>
        <taxon>Rosistilla</taxon>
    </lineage>
</organism>
<dbReference type="Pfam" id="PF19451">
    <property type="entry name" value="DUF5989"/>
    <property type="match status" value="1"/>
</dbReference>
<keyword evidence="3" id="KW-1185">Reference proteome</keyword>
<dbReference type="OrthoDB" id="289162at2"/>
<name>A0A517LUC4_9BACT</name>
<evidence type="ECO:0000313" key="2">
    <source>
        <dbReference type="EMBL" id="QDS86216.1"/>
    </source>
</evidence>
<keyword evidence="1" id="KW-0812">Transmembrane</keyword>
<dbReference type="InterPro" id="IPR046031">
    <property type="entry name" value="DUF5989"/>
</dbReference>
<dbReference type="AlphaFoldDB" id="A0A517LUC4"/>
<feature type="transmembrane region" description="Helical" evidence="1">
    <location>
        <begin position="35"/>
        <end position="63"/>
    </location>
</feature>
<dbReference type="KEGG" id="ruv:EC9_03760"/>
<keyword evidence="1" id="KW-1133">Transmembrane helix</keyword>
<dbReference type="RefSeq" id="WP_145341842.1">
    <property type="nucleotide sequence ID" value="NZ_CP036261.1"/>
</dbReference>
<accession>A0A517LUC4</accession>
<dbReference type="Proteomes" id="UP000319557">
    <property type="component" value="Chromosome"/>
</dbReference>
<dbReference type="EMBL" id="CP036261">
    <property type="protein sequence ID" value="QDS86216.1"/>
    <property type="molecule type" value="Genomic_DNA"/>
</dbReference>
<evidence type="ECO:0000313" key="3">
    <source>
        <dbReference type="Proteomes" id="UP000319557"/>
    </source>
</evidence>